<feature type="domain" description="EF-hand" evidence="12">
    <location>
        <begin position="303"/>
        <end position="338"/>
    </location>
</feature>
<evidence type="ECO:0000313" key="14">
    <source>
        <dbReference type="RefSeq" id="XP_065644580.1"/>
    </source>
</evidence>
<dbReference type="InterPro" id="IPR000433">
    <property type="entry name" value="Znf_ZZ"/>
</dbReference>
<evidence type="ECO:0000259" key="12">
    <source>
        <dbReference type="PROSITE" id="PS50222"/>
    </source>
</evidence>
<keyword evidence="3" id="KW-0677">Repeat</keyword>
<protein>
    <submittedName>
        <fullName evidence="14">Uncharacterized protein LOC100212363</fullName>
    </submittedName>
</protein>
<dbReference type="InterPro" id="IPR043145">
    <property type="entry name" value="Znf_ZZ_sf"/>
</dbReference>
<evidence type="ECO:0000256" key="1">
    <source>
        <dbReference type="ARBA" id="ARBA00007828"/>
    </source>
</evidence>
<dbReference type="InterPro" id="IPR011992">
    <property type="entry name" value="EF-hand-dom_pair"/>
</dbReference>
<dbReference type="InterPro" id="IPR002048">
    <property type="entry name" value="EF_hand_dom"/>
</dbReference>
<dbReference type="PRINTS" id="PR00450">
    <property type="entry name" value="RECOVERIN"/>
</dbReference>
<keyword evidence="10" id="KW-1133">Transmembrane helix</keyword>
<evidence type="ECO:0000256" key="3">
    <source>
        <dbReference type="ARBA" id="ARBA00022737"/>
    </source>
</evidence>
<evidence type="ECO:0000256" key="2">
    <source>
        <dbReference type="ARBA" id="ARBA00022723"/>
    </source>
</evidence>
<gene>
    <name evidence="14" type="primary">LOC100212363</name>
</gene>
<name>A0ABM4B6U0_HYDVU</name>
<accession>A0ABM4B6U0</accession>
<feature type="domain" description="EF-hand" evidence="12">
    <location>
        <begin position="267"/>
        <end position="302"/>
    </location>
</feature>
<evidence type="ECO:0000256" key="8">
    <source>
        <dbReference type="ARBA" id="ARBA00023262"/>
    </source>
</evidence>
<keyword evidence="10" id="KW-0812">Transmembrane</keyword>
<keyword evidence="7" id="KW-0455">Luminescence</keyword>
<keyword evidence="2" id="KW-0479">Metal-binding</keyword>
<evidence type="ECO:0000256" key="10">
    <source>
        <dbReference type="SAM" id="Phobius"/>
    </source>
</evidence>
<dbReference type="Pfam" id="PF13833">
    <property type="entry name" value="EF-hand_8"/>
    <property type="match status" value="1"/>
</dbReference>
<feature type="transmembrane region" description="Helical" evidence="10">
    <location>
        <begin position="12"/>
        <end position="34"/>
    </location>
</feature>
<dbReference type="InterPro" id="IPR018247">
    <property type="entry name" value="EF_Hand_1_Ca_BS"/>
</dbReference>
<keyword evidence="4 9" id="KW-0863">Zinc-finger</keyword>
<dbReference type="SMART" id="SM00054">
    <property type="entry name" value="EFh"/>
    <property type="match status" value="3"/>
</dbReference>
<dbReference type="GeneID" id="100212363"/>
<keyword evidence="5" id="KW-0862">Zinc</keyword>
<evidence type="ECO:0000256" key="5">
    <source>
        <dbReference type="ARBA" id="ARBA00022833"/>
    </source>
</evidence>
<evidence type="ECO:0000256" key="4">
    <source>
        <dbReference type="ARBA" id="ARBA00022771"/>
    </source>
</evidence>
<comment type="similarity">
    <text evidence="1">Belongs to the aequorin family.</text>
</comment>
<dbReference type="Proteomes" id="UP001652625">
    <property type="component" value="Chromosome 01"/>
</dbReference>
<dbReference type="PANTHER" id="PTHR23056">
    <property type="entry name" value="CALCINEURIN B"/>
    <property type="match status" value="1"/>
</dbReference>
<dbReference type="Pfam" id="PF00569">
    <property type="entry name" value="ZZ"/>
    <property type="match status" value="1"/>
</dbReference>
<proteinExistence type="inferred from homology"/>
<organism evidence="13 14">
    <name type="scientific">Hydra vulgaris</name>
    <name type="common">Hydra</name>
    <name type="synonym">Hydra attenuata</name>
    <dbReference type="NCBI Taxonomy" id="6087"/>
    <lineage>
        <taxon>Eukaryota</taxon>
        <taxon>Metazoa</taxon>
        <taxon>Cnidaria</taxon>
        <taxon>Hydrozoa</taxon>
        <taxon>Hydroidolina</taxon>
        <taxon>Anthoathecata</taxon>
        <taxon>Aplanulata</taxon>
        <taxon>Hydridae</taxon>
        <taxon>Hydra</taxon>
    </lineage>
</organism>
<dbReference type="PROSITE" id="PS01357">
    <property type="entry name" value="ZF_ZZ_1"/>
    <property type="match status" value="1"/>
</dbReference>
<dbReference type="Gene3D" id="3.30.60.90">
    <property type="match status" value="1"/>
</dbReference>
<dbReference type="PROSITE" id="PS50222">
    <property type="entry name" value="EF_HAND_2"/>
    <property type="match status" value="3"/>
</dbReference>
<evidence type="ECO:0000256" key="7">
    <source>
        <dbReference type="ARBA" id="ARBA00023223"/>
    </source>
</evidence>
<dbReference type="CDD" id="cd02340">
    <property type="entry name" value="ZZ_NBR1_like"/>
    <property type="match status" value="1"/>
</dbReference>
<evidence type="ECO:0000259" key="11">
    <source>
        <dbReference type="PROSITE" id="PS50135"/>
    </source>
</evidence>
<dbReference type="Gene3D" id="1.10.238.10">
    <property type="entry name" value="EF-hand"/>
    <property type="match status" value="1"/>
</dbReference>
<dbReference type="InterPro" id="IPR045198">
    <property type="entry name" value="CNBL1-10"/>
</dbReference>
<keyword evidence="10" id="KW-0472">Membrane</keyword>
<dbReference type="SUPFAM" id="SSF47473">
    <property type="entry name" value="EF-hand"/>
    <property type="match status" value="1"/>
</dbReference>
<dbReference type="PROSITE" id="PS00018">
    <property type="entry name" value="EF_HAND_1"/>
    <property type="match status" value="3"/>
</dbReference>
<keyword evidence="13" id="KW-1185">Reference proteome</keyword>
<dbReference type="SMART" id="SM00291">
    <property type="entry name" value="ZnF_ZZ"/>
    <property type="match status" value="1"/>
</dbReference>
<sequence length="481" mass="54340">MDKYMQNIHPAHIALGIMIGASGTLVAVQLYSLLQKQPRKGNPLLQQNDVHLSLYQSAAPLMQNHHSNSLTSATLTLNNDPVDNDLSQPSEQTSVHRFLSENEEAACFDNDVDHKKEAEKLLCLLYSIGETQSKQTYIIHRGISCNICGTNPLTGVRFKCINCVDYDVCSRCEPSCNHQRTHVFVKITTPIPPLVNPRSAMLPTFYPGKNNLESSLPLNEIMVLREKSSFDTAYIEVLYDQYLSLCNDDRGITKDVFQMCLGPLTSKKNLVVQQLFQFYDQDKDGIINFNDFIHGMSVLTKGSKAERMKHIFDGYDLDRDGYISRDDLIQMLQAYHQLSMEIVRDVVRSCEEEMMSTYDDSGNRPISAVFNAPIPDTGSSGNFIKNERTQSVSEENKTLIQINLFDSSTSQGLTNKKNNKNRERLSAVEAMTQDAIVELVDQIMHDADIDKDGKLSEHDFYQYAVIDTSLLAWFEAIDTVF</sequence>
<keyword evidence="6" id="KW-0106">Calcium</keyword>
<dbReference type="PROSITE" id="PS50135">
    <property type="entry name" value="ZF_ZZ_2"/>
    <property type="match status" value="1"/>
</dbReference>
<keyword evidence="8" id="KW-0599">Photoprotein</keyword>
<dbReference type="PANTHER" id="PTHR23056:SF110">
    <property type="entry name" value="CALMODULIN"/>
    <property type="match status" value="1"/>
</dbReference>
<reference evidence="13" key="1">
    <citation type="submission" date="2025-05" db="UniProtKB">
        <authorList>
            <consortium name="RefSeq"/>
        </authorList>
    </citation>
    <scope>NUCLEOTIDE SEQUENCE [LARGE SCALE GENOMIC DNA]</scope>
</reference>
<dbReference type="Pfam" id="PF13405">
    <property type="entry name" value="EF-hand_6"/>
    <property type="match status" value="1"/>
</dbReference>
<dbReference type="RefSeq" id="XP_065644580.1">
    <property type="nucleotide sequence ID" value="XM_065788508.1"/>
</dbReference>
<dbReference type="CDD" id="cd00051">
    <property type="entry name" value="EFh"/>
    <property type="match status" value="1"/>
</dbReference>
<feature type="domain" description="EF-hand" evidence="12">
    <location>
        <begin position="435"/>
        <end position="470"/>
    </location>
</feature>
<evidence type="ECO:0000256" key="9">
    <source>
        <dbReference type="PROSITE-ProRule" id="PRU00228"/>
    </source>
</evidence>
<evidence type="ECO:0000313" key="13">
    <source>
        <dbReference type="Proteomes" id="UP001652625"/>
    </source>
</evidence>
<reference evidence="14" key="2">
    <citation type="submission" date="2025-08" db="UniProtKB">
        <authorList>
            <consortium name="RefSeq"/>
        </authorList>
    </citation>
    <scope>IDENTIFICATION</scope>
</reference>
<dbReference type="SUPFAM" id="SSF57850">
    <property type="entry name" value="RING/U-box"/>
    <property type="match status" value="1"/>
</dbReference>
<evidence type="ECO:0000256" key="6">
    <source>
        <dbReference type="ARBA" id="ARBA00022837"/>
    </source>
</evidence>
<feature type="domain" description="ZZ-type" evidence="11">
    <location>
        <begin position="140"/>
        <end position="192"/>
    </location>
</feature>